<keyword evidence="2" id="KW-1185">Reference proteome</keyword>
<dbReference type="RefSeq" id="WP_262873443.1">
    <property type="nucleotide sequence ID" value="NZ_BAABKW010000002.1"/>
</dbReference>
<organism evidence="1 2">
    <name type="scientific">Microbacterium fluvii</name>
    <dbReference type="NCBI Taxonomy" id="415215"/>
    <lineage>
        <taxon>Bacteria</taxon>
        <taxon>Bacillati</taxon>
        <taxon>Actinomycetota</taxon>
        <taxon>Actinomycetes</taxon>
        <taxon>Micrococcales</taxon>
        <taxon>Microbacteriaceae</taxon>
        <taxon>Microbacterium</taxon>
    </lineage>
</organism>
<gene>
    <name evidence="1" type="ORF">ACFQRL_06230</name>
</gene>
<name>A0ABW2HFK5_9MICO</name>
<evidence type="ECO:0000313" key="1">
    <source>
        <dbReference type="EMBL" id="MFC7268549.1"/>
    </source>
</evidence>
<dbReference type="Gene3D" id="3.30.70.2970">
    <property type="entry name" value="Protein of unknown function (DUF541), domain 2"/>
    <property type="match status" value="1"/>
</dbReference>
<comment type="caution">
    <text evidence="1">The sequence shown here is derived from an EMBL/GenBank/DDBJ whole genome shotgun (WGS) entry which is preliminary data.</text>
</comment>
<protein>
    <submittedName>
        <fullName evidence="1">SIMPL domain-containing protein</fullName>
    </submittedName>
</protein>
<sequence length="221" mass="23661">MSDVIITVRGEREHRVAPEQAVARIVVRADGPDRGEVVERMTAAATVLRDDLTARKTAGGIADWSSRRVSVWADRPWNAEGKRLAPVHRASVEITATFTDFTALSWWLSEISDRDEVAVEEVSWELTPETARRVEADVAASAVQVAVARATAYAAAIGLTTVVPEQIADLGLLSSGGAETAAPRMMKAAMMSDAGGSGAPFAFEPEEITVTAAVEARFRAR</sequence>
<dbReference type="Gene3D" id="3.30.110.170">
    <property type="entry name" value="Protein of unknown function (DUF541), domain 1"/>
    <property type="match status" value="1"/>
</dbReference>
<accession>A0ABW2HFK5</accession>
<dbReference type="Proteomes" id="UP001596507">
    <property type="component" value="Unassembled WGS sequence"/>
</dbReference>
<dbReference type="Pfam" id="PF04402">
    <property type="entry name" value="SIMPL"/>
    <property type="match status" value="1"/>
</dbReference>
<evidence type="ECO:0000313" key="2">
    <source>
        <dbReference type="Proteomes" id="UP001596507"/>
    </source>
</evidence>
<proteinExistence type="predicted"/>
<reference evidence="2" key="1">
    <citation type="journal article" date="2019" name="Int. J. Syst. Evol. Microbiol.">
        <title>The Global Catalogue of Microorganisms (GCM) 10K type strain sequencing project: providing services to taxonomists for standard genome sequencing and annotation.</title>
        <authorList>
            <consortium name="The Broad Institute Genomics Platform"/>
            <consortium name="The Broad Institute Genome Sequencing Center for Infectious Disease"/>
            <person name="Wu L."/>
            <person name="Ma J."/>
        </authorList>
    </citation>
    <scope>NUCLEOTIDE SEQUENCE [LARGE SCALE GENOMIC DNA]</scope>
    <source>
        <strain evidence="2">CGMCC 1.15772</strain>
    </source>
</reference>
<dbReference type="InterPro" id="IPR007497">
    <property type="entry name" value="SIMPL/DUF541"/>
</dbReference>
<dbReference type="EMBL" id="JBHTBE010000001">
    <property type="protein sequence ID" value="MFC7268549.1"/>
    <property type="molecule type" value="Genomic_DNA"/>
</dbReference>